<keyword evidence="3" id="KW-1133">Transmembrane helix</keyword>
<keyword evidence="8" id="KW-1185">Reference proteome</keyword>
<dbReference type="GO" id="GO:0005634">
    <property type="term" value="C:nucleus"/>
    <property type="evidence" value="ECO:0007669"/>
    <property type="project" value="UniProtKB-SubCell"/>
</dbReference>
<keyword evidence="3" id="KW-0472">Membrane</keyword>
<feature type="domain" description="Chromo shadow" evidence="5">
    <location>
        <begin position="562"/>
        <end position="608"/>
    </location>
</feature>
<reference evidence="7 8" key="1">
    <citation type="submission" date="2019-08" db="EMBL/GenBank/DDBJ databases">
        <title>The genome of the soybean aphid Biotype 1, its phylome, world population structure and adaptation to the North American continent.</title>
        <authorList>
            <person name="Giordano R."/>
            <person name="Donthu R.K."/>
            <person name="Hernandez A.G."/>
            <person name="Wright C.L."/>
            <person name="Zimin A.V."/>
        </authorList>
    </citation>
    <scope>NUCLEOTIDE SEQUENCE [LARGE SCALE GENOMIC DNA]</scope>
    <source>
        <tissue evidence="7">Whole aphids</tissue>
    </source>
</reference>
<organism evidence="7 8">
    <name type="scientific">Aphis glycines</name>
    <name type="common">Soybean aphid</name>
    <dbReference type="NCBI Taxonomy" id="307491"/>
    <lineage>
        <taxon>Eukaryota</taxon>
        <taxon>Metazoa</taxon>
        <taxon>Ecdysozoa</taxon>
        <taxon>Arthropoda</taxon>
        <taxon>Hexapoda</taxon>
        <taxon>Insecta</taxon>
        <taxon>Pterygota</taxon>
        <taxon>Neoptera</taxon>
        <taxon>Paraneoptera</taxon>
        <taxon>Hemiptera</taxon>
        <taxon>Sternorrhyncha</taxon>
        <taxon>Aphidomorpha</taxon>
        <taxon>Aphidoidea</taxon>
        <taxon>Aphididae</taxon>
        <taxon>Aphidini</taxon>
        <taxon>Aphis</taxon>
        <taxon>Aphis</taxon>
    </lineage>
</organism>
<dbReference type="GO" id="GO:0005694">
    <property type="term" value="C:chromosome"/>
    <property type="evidence" value="ECO:0007669"/>
    <property type="project" value="UniProtKB-ARBA"/>
</dbReference>
<dbReference type="OrthoDB" id="8196265at2759"/>
<evidence type="ECO:0000313" key="7">
    <source>
        <dbReference type="EMBL" id="KAE9522855.1"/>
    </source>
</evidence>
<dbReference type="EMBL" id="VYZN01000549">
    <property type="protein sequence ID" value="KAE9522855.1"/>
    <property type="molecule type" value="Genomic_DNA"/>
</dbReference>
<dbReference type="Proteomes" id="UP000475862">
    <property type="component" value="Unassembled WGS sequence"/>
</dbReference>
<dbReference type="InterPro" id="IPR008251">
    <property type="entry name" value="Chromo_shadow_dom"/>
</dbReference>
<feature type="signal peptide" evidence="4">
    <location>
        <begin position="1"/>
        <end position="17"/>
    </location>
</feature>
<feature type="domain" description="DUF4371" evidence="6">
    <location>
        <begin position="77"/>
        <end position="212"/>
    </location>
</feature>
<evidence type="ECO:0008006" key="9">
    <source>
        <dbReference type="Google" id="ProtNLM"/>
    </source>
</evidence>
<dbReference type="Gene3D" id="2.40.50.40">
    <property type="match status" value="1"/>
</dbReference>
<evidence type="ECO:0000256" key="3">
    <source>
        <dbReference type="SAM" id="Phobius"/>
    </source>
</evidence>
<dbReference type="CDD" id="cd00034">
    <property type="entry name" value="CSD"/>
    <property type="match status" value="1"/>
</dbReference>
<keyword evidence="2" id="KW-0539">Nucleus</keyword>
<evidence type="ECO:0000256" key="4">
    <source>
        <dbReference type="SAM" id="SignalP"/>
    </source>
</evidence>
<feature type="transmembrane region" description="Helical" evidence="3">
    <location>
        <begin position="391"/>
        <end position="411"/>
    </location>
</feature>
<protein>
    <recommendedName>
        <fullName evidence="9">DUF4371 domain-containing protein</fullName>
    </recommendedName>
</protein>
<evidence type="ECO:0000259" key="6">
    <source>
        <dbReference type="Pfam" id="PF14291"/>
    </source>
</evidence>
<dbReference type="Pfam" id="PF01393">
    <property type="entry name" value="Chromo_shadow"/>
    <property type="match status" value="1"/>
</dbReference>
<evidence type="ECO:0000256" key="2">
    <source>
        <dbReference type="ARBA" id="ARBA00023242"/>
    </source>
</evidence>
<keyword evidence="3" id="KW-0812">Transmembrane</keyword>
<evidence type="ECO:0000313" key="8">
    <source>
        <dbReference type="Proteomes" id="UP000475862"/>
    </source>
</evidence>
<dbReference type="PANTHER" id="PTHR45749:SF28">
    <property type="entry name" value="ZINC FINGER MYM-TYPE PROTEIN 1-LIKE-RELATED"/>
    <property type="match status" value="1"/>
</dbReference>
<gene>
    <name evidence="7" type="ORF">AGLY_016752</name>
</gene>
<evidence type="ECO:0000259" key="5">
    <source>
        <dbReference type="Pfam" id="PF01393"/>
    </source>
</evidence>
<sequence length="617" mass="72023">MLRCVLVLLRNLGMIHTSGYVAAFMKSGCIVGHVFYSVKSVKKHEASKDHINNFIGLVRLEKNKGTIIDTFNEGSRLSKILYNDNVRKNRLVLLKIIEVVILLGKQELAFRGHDESTLSINQGNFREMFNLLIKQNTEFLSHYEKISNVFTGQSKTIKNEIIHCVYEYIINVIKSEINDIHFFAVILDDTTDIVEKSQCAITFEICKKKQFVLDPYNFRTNLIAQCYNGASVMADHVSGLQKRIRDEAPNALFTHCCAYQLNLVLQQGTKKYNFLKRSERLSETETLNKYKMLQFEILDNIICQLTDRFQGLNKLKFLSLIDTSKFKSCKTAFPYEEFNCLTLTYKKIYDRDQLKNELSVIHFDEQFHNQSIQQRVKLLKEFEDSGLLKEAYKLFCIVLTIPYYTIVYYTIHQYILSKYRYKLRLRTRYRILRMRTMSGAFLYLNAPDDLAMVMQIPLSGSELSKQNHPRLLFFEETRQKGTKTYQTRKKHPNSRGFRDVATCSDSPISCLESIHTKSCSNIKDQLHSFNKNIMDKETIMKKPNKNSDKPKFFNGFKFGLKAEKIITVIKIKSSLYFLIKWEDVDKTTLVMTKYAYENCLSLALEYYAGIIEWVDKS</sequence>
<evidence type="ECO:0000256" key="1">
    <source>
        <dbReference type="ARBA" id="ARBA00004123"/>
    </source>
</evidence>
<dbReference type="AlphaFoldDB" id="A0A6G0SXN6"/>
<name>A0A6G0SXN6_APHGL</name>
<comment type="caution">
    <text evidence="7">The sequence shown here is derived from an EMBL/GenBank/DDBJ whole genome shotgun (WGS) entry which is preliminary data.</text>
</comment>
<dbReference type="PANTHER" id="PTHR45749">
    <property type="match status" value="1"/>
</dbReference>
<dbReference type="InterPro" id="IPR016197">
    <property type="entry name" value="Chromo-like_dom_sf"/>
</dbReference>
<dbReference type="Pfam" id="PF14291">
    <property type="entry name" value="DUF4371"/>
    <property type="match status" value="1"/>
</dbReference>
<accession>A0A6G0SXN6</accession>
<dbReference type="InterPro" id="IPR025398">
    <property type="entry name" value="DUF4371"/>
</dbReference>
<dbReference type="SUPFAM" id="SSF54160">
    <property type="entry name" value="Chromo domain-like"/>
    <property type="match status" value="1"/>
</dbReference>
<feature type="chain" id="PRO_5026170061" description="DUF4371 domain-containing protein" evidence="4">
    <location>
        <begin position="18"/>
        <end position="617"/>
    </location>
</feature>
<proteinExistence type="predicted"/>
<keyword evidence="4" id="KW-0732">Signal</keyword>
<comment type="subcellular location">
    <subcellularLocation>
        <location evidence="1">Nucleus</location>
    </subcellularLocation>
</comment>